<dbReference type="AlphaFoldDB" id="A0A1E3UGE7"/>
<protein>
    <submittedName>
        <fullName evidence="2">Uncharacterized protein</fullName>
    </submittedName>
</protein>
<keyword evidence="1" id="KW-1133">Transmembrane helix</keyword>
<keyword evidence="1" id="KW-0472">Membrane</keyword>
<dbReference type="EMBL" id="MEHD01000022">
    <property type="protein sequence ID" value="ODR56966.1"/>
    <property type="molecule type" value="Genomic_DNA"/>
</dbReference>
<evidence type="ECO:0000313" key="5">
    <source>
        <dbReference type="Proteomes" id="UP000094869"/>
    </source>
</evidence>
<dbReference type="Proteomes" id="UP000094271">
    <property type="component" value="Unassembled WGS sequence"/>
</dbReference>
<keyword evidence="1" id="KW-0812">Transmembrane</keyword>
<evidence type="ECO:0000313" key="3">
    <source>
        <dbReference type="EMBL" id="ODR56966.1"/>
    </source>
</evidence>
<organism evidence="2 4">
    <name type="scientific">Eisenbergiella tayi</name>
    <dbReference type="NCBI Taxonomy" id="1432052"/>
    <lineage>
        <taxon>Bacteria</taxon>
        <taxon>Bacillati</taxon>
        <taxon>Bacillota</taxon>
        <taxon>Clostridia</taxon>
        <taxon>Lachnospirales</taxon>
        <taxon>Lachnospiraceae</taxon>
        <taxon>Eisenbergiella</taxon>
    </lineage>
</organism>
<gene>
    <name evidence="2" type="ORF">BEI59_15525</name>
    <name evidence="3" type="ORF">BEI63_12365</name>
</gene>
<sequence>MSYCIYPIISLKTEQVILCTFYFLLLLYKSGWMNFTIYYILQPRRGEISLNDKQRRTKSSDDFGFVLLVHSIFCVSHPYRFENGRNILTVLL</sequence>
<evidence type="ECO:0000313" key="2">
    <source>
        <dbReference type="EMBL" id="ODR50272.1"/>
    </source>
</evidence>
<evidence type="ECO:0000256" key="1">
    <source>
        <dbReference type="SAM" id="Phobius"/>
    </source>
</evidence>
<keyword evidence="5" id="KW-1185">Reference proteome</keyword>
<proteinExistence type="predicted"/>
<feature type="transmembrane region" description="Helical" evidence="1">
    <location>
        <begin position="20"/>
        <end position="41"/>
    </location>
</feature>
<reference evidence="2 4" key="2">
    <citation type="submission" date="2016-08" db="EMBL/GenBank/DDBJ databases">
        <authorList>
            <person name="Seilhamer J.J."/>
        </authorList>
    </citation>
    <scope>NUCLEOTIDE SEQUENCE [LARGE SCALE GENOMIC DNA]</scope>
    <source>
        <strain evidence="2 4">NML150140-1</strain>
    </source>
</reference>
<dbReference type="EMBL" id="MEHA01000011">
    <property type="protein sequence ID" value="ODR50272.1"/>
    <property type="molecule type" value="Genomic_DNA"/>
</dbReference>
<name>A0A1E3UGE7_9FIRM</name>
<accession>A0A1E3UGE7</accession>
<reference evidence="3 5" key="1">
    <citation type="submission" date="2016-08" db="EMBL/GenBank/DDBJ databases">
        <title>Characterization of Isolates of Eisenbergiella tayi Derived from Blood Cultures, Using Whole Genome Sequencing.</title>
        <authorList>
            <person name="Bernier A.-M."/>
            <person name="Burdz T."/>
            <person name="Wiebe D."/>
            <person name="Bernard K."/>
        </authorList>
    </citation>
    <scope>NUCLEOTIDE SEQUENCE [LARGE SCALE GENOMIC DNA]</scope>
    <source>
        <strain evidence="3 5">NML120146</strain>
    </source>
</reference>
<feature type="transmembrane region" description="Helical" evidence="1">
    <location>
        <begin position="62"/>
        <end position="79"/>
    </location>
</feature>
<dbReference type="Proteomes" id="UP000094869">
    <property type="component" value="Unassembled WGS sequence"/>
</dbReference>
<evidence type="ECO:0000313" key="4">
    <source>
        <dbReference type="Proteomes" id="UP000094271"/>
    </source>
</evidence>
<comment type="caution">
    <text evidence="2">The sequence shown here is derived from an EMBL/GenBank/DDBJ whole genome shotgun (WGS) entry which is preliminary data.</text>
</comment>